<proteinExistence type="predicted"/>
<feature type="region of interest" description="Disordered" evidence="1">
    <location>
        <begin position="206"/>
        <end position="234"/>
    </location>
</feature>
<protein>
    <submittedName>
        <fullName evidence="2">General secretion pathway protein GspJ</fullName>
    </submittedName>
</protein>
<accession>A0A176YKC8</accession>
<dbReference type="AlphaFoldDB" id="A0A176YKC8"/>
<evidence type="ECO:0000313" key="3">
    <source>
        <dbReference type="Proteomes" id="UP000077173"/>
    </source>
</evidence>
<dbReference type="Pfam" id="PF07963">
    <property type="entry name" value="N_methyl"/>
    <property type="match status" value="1"/>
</dbReference>
<keyword evidence="3" id="KW-1185">Reference proteome</keyword>
<gene>
    <name evidence="2" type="ORF">AXW67_29870</name>
</gene>
<sequence length="234" mass="25252">MRSSLVRMWRSNAGFTMFEALVALALMGLVLGVLASVTGGWLPPWNRGLLQTQRNEQVTIALDRLAADVSAAEFVTPNRASTAALFRGDESSIVFVRSALGPNNRPGLEIVRIAETTDRTGRVLVRARAPFVLLPTGDPAVDPIPFRDPVVLLRAPLRITFAYAGPRGDWFGNWPAWAGLPTTVRFDLHDAEGRIVLSTATRVRANTAAPQSEAVDDVRPGDSQAANNNGTGVR</sequence>
<reference evidence="2 3" key="1">
    <citation type="submission" date="2016-02" db="EMBL/GenBank/DDBJ databases">
        <title>Draft genome sequence of the strain BR 10247T Bradyrhizobium neotropicale isolated from nodules of Centrolobium paraense.</title>
        <authorList>
            <person name="Simoes-Araujo J.L."/>
            <person name="Barauna A.C."/>
            <person name="Silva K."/>
            <person name="Zilli J.E."/>
        </authorList>
    </citation>
    <scope>NUCLEOTIDE SEQUENCE [LARGE SCALE GENOMIC DNA]</scope>
    <source>
        <strain evidence="2 3">BR 10247</strain>
    </source>
</reference>
<dbReference type="EMBL" id="LSEF01000113">
    <property type="protein sequence ID" value="OAF07436.1"/>
    <property type="molecule type" value="Genomic_DNA"/>
</dbReference>
<dbReference type="Proteomes" id="UP000077173">
    <property type="component" value="Unassembled WGS sequence"/>
</dbReference>
<comment type="caution">
    <text evidence="2">The sequence shown here is derived from an EMBL/GenBank/DDBJ whole genome shotgun (WGS) entry which is preliminary data.</text>
</comment>
<dbReference type="InterPro" id="IPR045584">
    <property type="entry name" value="Pilin-like"/>
</dbReference>
<feature type="compositionally biased region" description="Polar residues" evidence="1">
    <location>
        <begin position="224"/>
        <end position="234"/>
    </location>
</feature>
<organism evidence="2 3">
    <name type="scientific">Bradyrhizobium neotropicale</name>
    <dbReference type="NCBI Taxonomy" id="1497615"/>
    <lineage>
        <taxon>Bacteria</taxon>
        <taxon>Pseudomonadati</taxon>
        <taxon>Pseudomonadota</taxon>
        <taxon>Alphaproteobacteria</taxon>
        <taxon>Hyphomicrobiales</taxon>
        <taxon>Nitrobacteraceae</taxon>
        <taxon>Bradyrhizobium</taxon>
    </lineage>
</organism>
<dbReference type="SUPFAM" id="SSF54523">
    <property type="entry name" value="Pili subunits"/>
    <property type="match status" value="1"/>
</dbReference>
<evidence type="ECO:0000313" key="2">
    <source>
        <dbReference type="EMBL" id="OAF07436.1"/>
    </source>
</evidence>
<dbReference type="InterPro" id="IPR012902">
    <property type="entry name" value="N_methyl_site"/>
</dbReference>
<evidence type="ECO:0000256" key="1">
    <source>
        <dbReference type="SAM" id="MobiDB-lite"/>
    </source>
</evidence>
<name>A0A176YKC8_9BRAD</name>